<proteinExistence type="predicted"/>
<dbReference type="InterPro" id="IPR001455">
    <property type="entry name" value="TusA-like"/>
</dbReference>
<dbReference type="Proteomes" id="UP000217785">
    <property type="component" value="Unassembled WGS sequence"/>
</dbReference>
<name>A0A292YHN9_9BACL</name>
<sequence>MYALEALQNMKSGEILEVLTDCPQSFASVPEEVVAHGHLLVCEPIKEGPMIRFYVKAK</sequence>
<dbReference type="SUPFAM" id="SSF64307">
    <property type="entry name" value="SirA-like"/>
    <property type="match status" value="1"/>
</dbReference>
<gene>
    <name evidence="2" type="ORF">EFBL_2084</name>
</gene>
<protein>
    <submittedName>
        <fullName evidence="2">SirA family protein</fullName>
    </submittedName>
</protein>
<evidence type="ECO:0000313" key="2">
    <source>
        <dbReference type="EMBL" id="GAX90457.1"/>
    </source>
</evidence>
<accession>A0A292YHN9</accession>
<dbReference type="Pfam" id="PF01206">
    <property type="entry name" value="TusA"/>
    <property type="match status" value="1"/>
</dbReference>
<dbReference type="Gene3D" id="3.30.110.40">
    <property type="entry name" value="TusA-like domain"/>
    <property type="match status" value="1"/>
</dbReference>
<keyword evidence="3" id="KW-1185">Reference proteome</keyword>
<dbReference type="EMBL" id="BDUF01000057">
    <property type="protein sequence ID" value="GAX90457.1"/>
    <property type="molecule type" value="Genomic_DNA"/>
</dbReference>
<feature type="domain" description="UPF0033" evidence="1">
    <location>
        <begin position="2"/>
        <end position="56"/>
    </location>
</feature>
<dbReference type="InterPro" id="IPR036868">
    <property type="entry name" value="TusA-like_sf"/>
</dbReference>
<reference evidence="3" key="1">
    <citation type="submission" date="2017-07" db="EMBL/GenBank/DDBJ databases">
        <title>Draft genome sequence of Effusibacillus lacus strain skLN1.</title>
        <authorList>
            <person name="Watanabe M."/>
            <person name="Kojima H."/>
            <person name="Fukui M."/>
        </authorList>
    </citation>
    <scope>NUCLEOTIDE SEQUENCE [LARGE SCALE GENOMIC DNA]</scope>
    <source>
        <strain evidence="3">skLN1</strain>
    </source>
</reference>
<dbReference type="RefSeq" id="WP_341769624.1">
    <property type="nucleotide sequence ID" value="NZ_SLZX01000002.1"/>
</dbReference>
<dbReference type="AlphaFoldDB" id="A0A292YHN9"/>
<evidence type="ECO:0000313" key="3">
    <source>
        <dbReference type="Proteomes" id="UP000217785"/>
    </source>
</evidence>
<evidence type="ECO:0000259" key="1">
    <source>
        <dbReference type="Pfam" id="PF01206"/>
    </source>
</evidence>
<comment type="caution">
    <text evidence="2">The sequence shown here is derived from an EMBL/GenBank/DDBJ whole genome shotgun (WGS) entry which is preliminary data.</text>
</comment>
<organism evidence="2 3">
    <name type="scientific">Effusibacillus lacus</name>
    <dbReference type="NCBI Taxonomy" id="1348429"/>
    <lineage>
        <taxon>Bacteria</taxon>
        <taxon>Bacillati</taxon>
        <taxon>Bacillota</taxon>
        <taxon>Bacilli</taxon>
        <taxon>Bacillales</taxon>
        <taxon>Alicyclobacillaceae</taxon>
        <taxon>Effusibacillus</taxon>
    </lineage>
</organism>